<reference evidence="2" key="2">
    <citation type="journal article" date="2020" name="Nat. Commun.">
        <title>Large-scale genome sequencing of mycorrhizal fungi provides insights into the early evolution of symbiotic traits.</title>
        <authorList>
            <person name="Miyauchi S."/>
            <person name="Kiss E."/>
            <person name="Kuo A."/>
            <person name="Drula E."/>
            <person name="Kohler A."/>
            <person name="Sanchez-Garcia M."/>
            <person name="Morin E."/>
            <person name="Andreopoulos B."/>
            <person name="Barry K.W."/>
            <person name="Bonito G."/>
            <person name="Buee M."/>
            <person name="Carver A."/>
            <person name="Chen C."/>
            <person name="Cichocki N."/>
            <person name="Clum A."/>
            <person name="Culley D."/>
            <person name="Crous P.W."/>
            <person name="Fauchery L."/>
            <person name="Girlanda M."/>
            <person name="Hayes R.D."/>
            <person name="Keri Z."/>
            <person name="LaButti K."/>
            <person name="Lipzen A."/>
            <person name="Lombard V."/>
            <person name="Magnuson J."/>
            <person name="Maillard F."/>
            <person name="Murat C."/>
            <person name="Nolan M."/>
            <person name="Ohm R.A."/>
            <person name="Pangilinan J."/>
            <person name="Pereira M.F."/>
            <person name="Perotto S."/>
            <person name="Peter M."/>
            <person name="Pfister S."/>
            <person name="Riley R."/>
            <person name="Sitrit Y."/>
            <person name="Stielow J.B."/>
            <person name="Szollosi G."/>
            <person name="Zifcakova L."/>
            <person name="Stursova M."/>
            <person name="Spatafora J.W."/>
            <person name="Tedersoo L."/>
            <person name="Vaario L.M."/>
            <person name="Yamada A."/>
            <person name="Yan M."/>
            <person name="Wang P."/>
            <person name="Xu J."/>
            <person name="Bruns T."/>
            <person name="Baldrian P."/>
            <person name="Vilgalys R."/>
            <person name="Dunand C."/>
            <person name="Henrissat B."/>
            <person name="Grigoriev I.V."/>
            <person name="Hibbett D."/>
            <person name="Nagy L.G."/>
            <person name="Martin F.M."/>
        </authorList>
    </citation>
    <scope>NUCLEOTIDE SEQUENCE</scope>
    <source>
        <strain evidence="2">BED1</strain>
    </source>
</reference>
<dbReference type="AlphaFoldDB" id="A0AAD4BY19"/>
<keyword evidence="1" id="KW-0560">Oxidoreductase</keyword>
<dbReference type="InterPro" id="IPR036291">
    <property type="entry name" value="NAD(P)-bd_dom_sf"/>
</dbReference>
<dbReference type="Proteomes" id="UP001194468">
    <property type="component" value="Unassembled WGS sequence"/>
</dbReference>
<evidence type="ECO:0000313" key="2">
    <source>
        <dbReference type="EMBL" id="KAF8442349.1"/>
    </source>
</evidence>
<evidence type="ECO:0000313" key="3">
    <source>
        <dbReference type="Proteomes" id="UP001194468"/>
    </source>
</evidence>
<proteinExistence type="predicted"/>
<protein>
    <recommendedName>
        <fullName evidence="4">Short-chain dehydrogenase</fullName>
    </recommendedName>
</protein>
<reference evidence="2" key="1">
    <citation type="submission" date="2019-10" db="EMBL/GenBank/DDBJ databases">
        <authorList>
            <consortium name="DOE Joint Genome Institute"/>
            <person name="Kuo A."/>
            <person name="Miyauchi S."/>
            <person name="Kiss E."/>
            <person name="Drula E."/>
            <person name="Kohler A."/>
            <person name="Sanchez-Garcia M."/>
            <person name="Andreopoulos B."/>
            <person name="Barry K.W."/>
            <person name="Bonito G."/>
            <person name="Buee M."/>
            <person name="Carver A."/>
            <person name="Chen C."/>
            <person name="Cichocki N."/>
            <person name="Clum A."/>
            <person name="Culley D."/>
            <person name="Crous P.W."/>
            <person name="Fauchery L."/>
            <person name="Girlanda M."/>
            <person name="Hayes R."/>
            <person name="Keri Z."/>
            <person name="LaButti K."/>
            <person name="Lipzen A."/>
            <person name="Lombard V."/>
            <person name="Magnuson J."/>
            <person name="Maillard F."/>
            <person name="Morin E."/>
            <person name="Murat C."/>
            <person name="Nolan M."/>
            <person name="Ohm R."/>
            <person name="Pangilinan J."/>
            <person name="Pereira M."/>
            <person name="Perotto S."/>
            <person name="Peter M."/>
            <person name="Riley R."/>
            <person name="Sitrit Y."/>
            <person name="Stielow B."/>
            <person name="Szollosi G."/>
            <person name="Zifcakova L."/>
            <person name="Stursova M."/>
            <person name="Spatafora J.W."/>
            <person name="Tedersoo L."/>
            <person name="Vaario L.-M."/>
            <person name="Yamada A."/>
            <person name="Yan M."/>
            <person name="Wang P."/>
            <person name="Xu J."/>
            <person name="Bruns T."/>
            <person name="Baldrian P."/>
            <person name="Vilgalys R."/>
            <person name="Henrissat B."/>
            <person name="Grigoriev I.V."/>
            <person name="Hibbett D."/>
            <person name="Nagy L.G."/>
            <person name="Martin F.M."/>
        </authorList>
    </citation>
    <scope>NUCLEOTIDE SEQUENCE</scope>
    <source>
        <strain evidence="2">BED1</strain>
    </source>
</reference>
<dbReference type="PANTHER" id="PTHR43157:SF31">
    <property type="entry name" value="PHOSPHATIDYLINOSITOL-GLYCAN BIOSYNTHESIS CLASS F PROTEIN"/>
    <property type="match status" value="1"/>
</dbReference>
<dbReference type="PRINTS" id="PR00081">
    <property type="entry name" value="GDHRDH"/>
</dbReference>
<evidence type="ECO:0008006" key="4">
    <source>
        <dbReference type="Google" id="ProtNLM"/>
    </source>
</evidence>
<dbReference type="PANTHER" id="PTHR43157">
    <property type="entry name" value="PHOSPHATIDYLINOSITOL-GLYCAN BIOSYNTHESIS CLASS F PROTEIN-RELATED"/>
    <property type="match status" value="1"/>
</dbReference>
<sequence length="341" mass="37983">MAVFSFFQYLREQWRTLPQPSAVGSVSSKTFLVTGSNAGLGFEASVHLAKMRPKLLIATSRNQVKCELARKSILERAVEPNMELYTWPLELGSFQNVRSFADRFAMEGNGTLNTLVANAGVYPTDYIRTQDGWEIALQVNYLSTALLSILVLPYLINSSSPDSPSRLVFVSSFAHHFAPELKASDSRNTSILETVSQPEFGKSDARYRVSKLLGIMFIRELASRLPESIPFVACTVNPGFCHSDMTRSVMPKGWFASMCKRLVLVRSTEEGSRTLVHAAVGSDRSMHGRYLSGCEIVEERDYLFTPEGKACSAKVWDETIALLSGIDGRVLEIVEKYLRAR</sequence>
<keyword evidence="3" id="KW-1185">Reference proteome</keyword>
<comment type="caution">
    <text evidence="2">The sequence shown here is derived from an EMBL/GenBank/DDBJ whole genome shotgun (WGS) entry which is preliminary data.</text>
</comment>
<dbReference type="SUPFAM" id="SSF51735">
    <property type="entry name" value="NAD(P)-binding Rossmann-fold domains"/>
    <property type="match status" value="1"/>
</dbReference>
<organism evidence="2 3">
    <name type="scientific">Boletus edulis BED1</name>
    <dbReference type="NCBI Taxonomy" id="1328754"/>
    <lineage>
        <taxon>Eukaryota</taxon>
        <taxon>Fungi</taxon>
        <taxon>Dikarya</taxon>
        <taxon>Basidiomycota</taxon>
        <taxon>Agaricomycotina</taxon>
        <taxon>Agaricomycetes</taxon>
        <taxon>Agaricomycetidae</taxon>
        <taxon>Boletales</taxon>
        <taxon>Boletineae</taxon>
        <taxon>Boletaceae</taxon>
        <taxon>Boletoideae</taxon>
        <taxon>Boletus</taxon>
    </lineage>
</organism>
<accession>A0AAD4BY19</accession>
<dbReference type="InterPro" id="IPR002347">
    <property type="entry name" value="SDR_fam"/>
</dbReference>
<dbReference type="Gene3D" id="3.40.50.720">
    <property type="entry name" value="NAD(P)-binding Rossmann-like Domain"/>
    <property type="match status" value="1"/>
</dbReference>
<dbReference type="Pfam" id="PF00106">
    <property type="entry name" value="adh_short"/>
    <property type="match status" value="1"/>
</dbReference>
<evidence type="ECO:0000256" key="1">
    <source>
        <dbReference type="ARBA" id="ARBA00023002"/>
    </source>
</evidence>
<gene>
    <name evidence="2" type="ORF">L210DRAFT_3759806</name>
</gene>
<name>A0AAD4BY19_BOLED</name>
<dbReference type="GO" id="GO:0016491">
    <property type="term" value="F:oxidoreductase activity"/>
    <property type="evidence" value="ECO:0007669"/>
    <property type="project" value="UniProtKB-KW"/>
</dbReference>
<dbReference type="EMBL" id="WHUW01000009">
    <property type="protein sequence ID" value="KAF8442349.1"/>
    <property type="molecule type" value="Genomic_DNA"/>
</dbReference>